<dbReference type="KEGG" id="lcre:Pla8534_23710"/>
<dbReference type="EMBL" id="CP036433">
    <property type="protein sequence ID" value="QDU94578.1"/>
    <property type="molecule type" value="Genomic_DNA"/>
</dbReference>
<proteinExistence type="predicted"/>
<organism evidence="4 5">
    <name type="scientific">Lignipirellula cremea</name>
    <dbReference type="NCBI Taxonomy" id="2528010"/>
    <lineage>
        <taxon>Bacteria</taxon>
        <taxon>Pseudomonadati</taxon>
        <taxon>Planctomycetota</taxon>
        <taxon>Planctomycetia</taxon>
        <taxon>Pirellulales</taxon>
        <taxon>Pirellulaceae</taxon>
        <taxon>Lignipirellula</taxon>
    </lineage>
</organism>
<dbReference type="InterPro" id="IPR049712">
    <property type="entry name" value="Poly_export"/>
</dbReference>
<sequence>MGLLLLGAIGCHQGMHSAAKLPAQYVVAPQPRINRLDLSQIAQKSTRSEVIQPGDFLKVFIGTGFEEKRPEPVSLRVGDDGQVNVPLVGPVLVAGLEPRQADESIRQASIQRNIYRNPQIAVEVFERQTNRVTVTGAVNKPGVYQLPTAESDLLAALVAAEGLADDAESVVEIRHPPSSAFASRNSPGEVAQVGYNGPRGNAPVGGSRIQQVDLEEAVRNGRSGFPVEDSTVIHVARRPEQTVYVMGLVKKADHFEMPPDGELRLLDALALAGGRTLEIADSVKIVRNLPGSEKPVVITASVRDAKKTGAANIQLAAGDVVTVEETPLTFTYDFLRNFARIGLSGAAVGL</sequence>
<dbReference type="Pfam" id="PF10531">
    <property type="entry name" value="SLBB"/>
    <property type="match status" value="2"/>
</dbReference>
<dbReference type="Gene3D" id="3.30.1950.10">
    <property type="entry name" value="wza like domain"/>
    <property type="match status" value="1"/>
</dbReference>
<dbReference type="Gene3D" id="3.10.560.10">
    <property type="entry name" value="Outer membrane lipoprotein wza domain like"/>
    <property type="match status" value="2"/>
</dbReference>
<accession>A0A518DRW5</accession>
<evidence type="ECO:0000259" key="3">
    <source>
        <dbReference type="Pfam" id="PF10531"/>
    </source>
</evidence>
<feature type="domain" description="Polysaccharide export protein N-terminal" evidence="2">
    <location>
        <begin position="46"/>
        <end position="124"/>
    </location>
</feature>
<dbReference type="InterPro" id="IPR019554">
    <property type="entry name" value="Soluble_ligand-bd"/>
</dbReference>
<dbReference type="Pfam" id="PF02563">
    <property type="entry name" value="Poly_export"/>
    <property type="match status" value="1"/>
</dbReference>
<feature type="domain" description="Soluble ligand binding" evidence="3">
    <location>
        <begin position="243"/>
        <end position="290"/>
    </location>
</feature>
<dbReference type="AlphaFoldDB" id="A0A518DRW5"/>
<name>A0A518DRW5_9BACT</name>
<evidence type="ECO:0000256" key="1">
    <source>
        <dbReference type="ARBA" id="ARBA00022729"/>
    </source>
</evidence>
<dbReference type="InterPro" id="IPR003715">
    <property type="entry name" value="Poly_export_N"/>
</dbReference>
<evidence type="ECO:0000313" key="5">
    <source>
        <dbReference type="Proteomes" id="UP000317648"/>
    </source>
</evidence>
<dbReference type="Proteomes" id="UP000317648">
    <property type="component" value="Chromosome"/>
</dbReference>
<keyword evidence="1" id="KW-0732">Signal</keyword>
<evidence type="ECO:0000313" key="4">
    <source>
        <dbReference type="EMBL" id="QDU94578.1"/>
    </source>
</evidence>
<protein>
    <submittedName>
        <fullName evidence="4">Polysaccharide biosynthesis/export protein</fullName>
    </submittedName>
</protein>
<dbReference type="PANTHER" id="PTHR33619:SF3">
    <property type="entry name" value="POLYSACCHARIDE EXPORT PROTEIN GFCE-RELATED"/>
    <property type="match status" value="1"/>
</dbReference>
<gene>
    <name evidence="4" type="ORF">Pla8534_23710</name>
</gene>
<dbReference type="RefSeq" id="WP_197443201.1">
    <property type="nucleotide sequence ID" value="NZ_CP036433.1"/>
</dbReference>
<dbReference type="GO" id="GO:0015159">
    <property type="term" value="F:polysaccharide transmembrane transporter activity"/>
    <property type="evidence" value="ECO:0007669"/>
    <property type="project" value="InterPro"/>
</dbReference>
<evidence type="ECO:0000259" key="2">
    <source>
        <dbReference type="Pfam" id="PF02563"/>
    </source>
</evidence>
<keyword evidence="5" id="KW-1185">Reference proteome</keyword>
<reference evidence="4 5" key="1">
    <citation type="submission" date="2019-02" db="EMBL/GenBank/DDBJ databases">
        <title>Deep-cultivation of Planctomycetes and their phenomic and genomic characterization uncovers novel biology.</title>
        <authorList>
            <person name="Wiegand S."/>
            <person name="Jogler M."/>
            <person name="Boedeker C."/>
            <person name="Pinto D."/>
            <person name="Vollmers J."/>
            <person name="Rivas-Marin E."/>
            <person name="Kohn T."/>
            <person name="Peeters S.H."/>
            <person name="Heuer A."/>
            <person name="Rast P."/>
            <person name="Oberbeckmann S."/>
            <person name="Bunk B."/>
            <person name="Jeske O."/>
            <person name="Meyerdierks A."/>
            <person name="Storesund J.E."/>
            <person name="Kallscheuer N."/>
            <person name="Luecker S."/>
            <person name="Lage O.M."/>
            <person name="Pohl T."/>
            <person name="Merkel B.J."/>
            <person name="Hornburger P."/>
            <person name="Mueller R.-W."/>
            <person name="Bruemmer F."/>
            <person name="Labrenz M."/>
            <person name="Spormann A.M."/>
            <person name="Op den Camp H."/>
            <person name="Overmann J."/>
            <person name="Amann R."/>
            <person name="Jetten M.S.M."/>
            <person name="Mascher T."/>
            <person name="Medema M.H."/>
            <person name="Devos D.P."/>
            <person name="Kaster A.-K."/>
            <person name="Ovreas L."/>
            <person name="Rohde M."/>
            <person name="Galperin M.Y."/>
            <person name="Jogler C."/>
        </authorList>
    </citation>
    <scope>NUCLEOTIDE SEQUENCE [LARGE SCALE GENOMIC DNA]</scope>
    <source>
        <strain evidence="4 5">Pla85_3_4</strain>
    </source>
</reference>
<dbReference type="PANTHER" id="PTHR33619">
    <property type="entry name" value="POLYSACCHARIDE EXPORT PROTEIN GFCE-RELATED"/>
    <property type="match status" value="1"/>
</dbReference>
<feature type="domain" description="Soluble ligand binding" evidence="3">
    <location>
        <begin position="131"/>
        <end position="168"/>
    </location>
</feature>